<dbReference type="PANTHER" id="PTHR12484:SF4">
    <property type="entry name" value="A-KINASE ANCHOR PROTEIN 17A"/>
    <property type="match status" value="1"/>
</dbReference>
<dbReference type="InterPro" id="IPR056852">
    <property type="entry name" value="AK17A/B"/>
</dbReference>
<gene>
    <name evidence="1" type="ORF">X975_15974</name>
</gene>
<dbReference type="AlphaFoldDB" id="A0A087UVM6"/>
<sequence length="114" mass="12626">MSLQMCNDTSEAIALEATLGLYLKPASKIKISVQLPKLKTPGQSISSWQLMEKLKTTVRPDQFLYLKALKITSAVIKFEGELETRASCERALARLKAAGGLKLNGFSEWLQIRA</sequence>
<keyword evidence="1" id="KW-0808">Transferase</keyword>
<dbReference type="PANTHER" id="PTHR12484">
    <property type="entry name" value="B-LYMPHOCYTE ANTIGEN-RELATED"/>
    <property type="match status" value="1"/>
</dbReference>
<evidence type="ECO:0000313" key="2">
    <source>
        <dbReference type="Proteomes" id="UP000054359"/>
    </source>
</evidence>
<keyword evidence="1" id="KW-0418">Kinase</keyword>
<dbReference type="STRING" id="407821.A0A087UVM6"/>
<organism evidence="1 2">
    <name type="scientific">Stegodyphus mimosarum</name>
    <name type="common">African social velvet spider</name>
    <dbReference type="NCBI Taxonomy" id="407821"/>
    <lineage>
        <taxon>Eukaryota</taxon>
        <taxon>Metazoa</taxon>
        <taxon>Ecdysozoa</taxon>
        <taxon>Arthropoda</taxon>
        <taxon>Chelicerata</taxon>
        <taxon>Arachnida</taxon>
        <taxon>Araneae</taxon>
        <taxon>Araneomorphae</taxon>
        <taxon>Entelegynae</taxon>
        <taxon>Eresoidea</taxon>
        <taxon>Eresidae</taxon>
        <taxon>Stegodyphus</taxon>
    </lineage>
</organism>
<dbReference type="Proteomes" id="UP000054359">
    <property type="component" value="Unassembled WGS sequence"/>
</dbReference>
<feature type="non-terminal residue" evidence="1">
    <location>
        <position position="114"/>
    </location>
</feature>
<accession>A0A087UVM6</accession>
<dbReference type="OrthoDB" id="1918237at2759"/>
<proteinExistence type="predicted"/>
<name>A0A087UVM6_STEMI</name>
<dbReference type="EMBL" id="KK121852">
    <property type="protein sequence ID" value="KFM81415.1"/>
    <property type="molecule type" value="Genomic_DNA"/>
</dbReference>
<protein>
    <submittedName>
        <fullName evidence="1">A-kinase anchor protein 17A</fullName>
    </submittedName>
</protein>
<reference evidence="1 2" key="1">
    <citation type="submission" date="2013-11" db="EMBL/GenBank/DDBJ databases">
        <title>Genome sequencing of Stegodyphus mimosarum.</title>
        <authorList>
            <person name="Bechsgaard J."/>
        </authorList>
    </citation>
    <scope>NUCLEOTIDE SEQUENCE [LARGE SCALE GENOMIC DNA]</scope>
</reference>
<dbReference type="GO" id="GO:0016301">
    <property type="term" value="F:kinase activity"/>
    <property type="evidence" value="ECO:0007669"/>
    <property type="project" value="UniProtKB-KW"/>
</dbReference>
<evidence type="ECO:0000313" key="1">
    <source>
        <dbReference type="EMBL" id="KFM81415.1"/>
    </source>
</evidence>
<keyword evidence="2" id="KW-1185">Reference proteome</keyword>